<dbReference type="RefSeq" id="WP_046476115.1">
    <property type="nucleotide sequence ID" value="NZ_LN829118.1"/>
</dbReference>
<keyword evidence="3" id="KW-1185">Reference proteome</keyword>
<evidence type="ECO:0000313" key="3">
    <source>
        <dbReference type="Proteomes" id="UP000033187"/>
    </source>
</evidence>
<keyword evidence="1" id="KW-0812">Transmembrane</keyword>
<reference evidence="3" key="1">
    <citation type="submission" date="2015-02" db="EMBL/GenBank/DDBJ databases">
        <authorList>
            <person name="Chooi Y.-H."/>
        </authorList>
    </citation>
    <scope>NUCLEOTIDE SEQUENCE [LARGE SCALE GENOMIC DNA]</scope>
    <source>
        <strain evidence="3">strain Y</strain>
    </source>
</reference>
<protein>
    <submittedName>
        <fullName evidence="2">Uncharacterized protein</fullName>
    </submittedName>
</protein>
<dbReference type="AlphaFoldDB" id="A0A0D6JBM5"/>
<keyword evidence="1" id="KW-0472">Membrane</keyword>
<feature type="transmembrane region" description="Helical" evidence="1">
    <location>
        <begin position="14"/>
        <end position="38"/>
    </location>
</feature>
<dbReference type="EMBL" id="LN829119">
    <property type="protein sequence ID" value="CPR15588.1"/>
    <property type="molecule type" value="Genomic_DNA"/>
</dbReference>
<organism evidence="2 3">
    <name type="scientific">Candidatus Filomicrobium marinum</name>
    <dbReference type="NCBI Taxonomy" id="1608628"/>
    <lineage>
        <taxon>Bacteria</taxon>
        <taxon>Pseudomonadati</taxon>
        <taxon>Pseudomonadota</taxon>
        <taxon>Alphaproteobacteria</taxon>
        <taxon>Hyphomicrobiales</taxon>
        <taxon>Hyphomicrobiaceae</taxon>
        <taxon>Filomicrobium</taxon>
    </lineage>
</organism>
<proteinExistence type="predicted"/>
<evidence type="ECO:0000256" key="1">
    <source>
        <dbReference type="SAM" id="Phobius"/>
    </source>
</evidence>
<name>A0A0D6JBM5_9HYPH</name>
<feature type="transmembrane region" description="Helical" evidence="1">
    <location>
        <begin position="50"/>
        <end position="71"/>
    </location>
</feature>
<dbReference type="KEGG" id="fiy:BN1229_v1_0424"/>
<dbReference type="KEGG" id="fil:BN1229_v1_0420"/>
<evidence type="ECO:0000313" key="2">
    <source>
        <dbReference type="EMBL" id="CPR15588.1"/>
    </source>
</evidence>
<dbReference type="Proteomes" id="UP000033187">
    <property type="component" value="Chromosome 1"/>
</dbReference>
<sequence>MPRIPATNKQAHRLALPVGALISFLVVIFLIRAAYQYFAEVPTAHGLTDAAYVALLRLGFVAAAILCYLLLLRLRTALGKR</sequence>
<gene>
    <name evidence="2" type="ORF">YBN1229_v1_0424</name>
</gene>
<accession>A0A0D6JBM5</accession>
<keyword evidence="1" id="KW-1133">Transmembrane helix</keyword>